<dbReference type="RefSeq" id="WP_147056824.1">
    <property type="nucleotide sequence ID" value="NZ_BJYL01000017.1"/>
</dbReference>
<dbReference type="InterPro" id="IPR011006">
    <property type="entry name" value="CheY-like_superfamily"/>
</dbReference>
<protein>
    <recommendedName>
        <fullName evidence="4">HTH araC/xylS-type domain-containing protein</fullName>
    </recommendedName>
</protein>
<dbReference type="InterPro" id="IPR009057">
    <property type="entry name" value="Homeodomain-like_sf"/>
</dbReference>
<dbReference type="SUPFAM" id="SSF52172">
    <property type="entry name" value="CheY-like"/>
    <property type="match status" value="1"/>
</dbReference>
<gene>
    <name evidence="5" type="ORF">SLU01_13900</name>
</gene>
<dbReference type="PROSITE" id="PS01124">
    <property type="entry name" value="HTH_ARAC_FAMILY_2"/>
    <property type="match status" value="1"/>
</dbReference>
<dbReference type="PANTHER" id="PTHR43280:SF2">
    <property type="entry name" value="HTH-TYPE TRANSCRIPTIONAL REGULATOR EXSA"/>
    <property type="match status" value="1"/>
</dbReference>
<dbReference type="Gene3D" id="1.10.10.60">
    <property type="entry name" value="Homeodomain-like"/>
    <property type="match status" value="1"/>
</dbReference>
<evidence type="ECO:0000259" key="4">
    <source>
        <dbReference type="PROSITE" id="PS01124"/>
    </source>
</evidence>
<comment type="caution">
    <text evidence="5">The sequence shown here is derived from an EMBL/GenBank/DDBJ whole genome shotgun (WGS) entry which is preliminary data.</text>
</comment>
<dbReference type="PANTHER" id="PTHR43280">
    <property type="entry name" value="ARAC-FAMILY TRANSCRIPTIONAL REGULATOR"/>
    <property type="match status" value="1"/>
</dbReference>
<dbReference type="SMART" id="SM00342">
    <property type="entry name" value="HTH_ARAC"/>
    <property type="match status" value="1"/>
</dbReference>
<dbReference type="InterPro" id="IPR020449">
    <property type="entry name" value="Tscrpt_reg_AraC-type_HTH"/>
</dbReference>
<sequence>MKIRLLIKDPLEAQGLKWLLTSQWNDVQVDIAEGVDTADDAYLYIIDMTYIMTAEFELPPHAVWLGISSERTFQTVYKALSLKAEDILFRPFQPDRLVKQVQQIRFRWRNERTQQKGPVQPRKAVVTYEDFLIGETKAEHPVLLSLIAPSRLEELDHLVRELESHDFPLVYDIFPFSDFVLVVHQLKDLHALREAYSIFFAQWKRQSDALLTIYLHANENRSYRALYKKMRKYHERIFYDGYDILTIEQDDLHWRDMDPFLSPLEQRKWVEMLEKQQVSEIREWMEQDFLTLESPYPDPEMVRVRLTSILAQIRRYMTAKSLKSQSMEQAYHSLFETVIREPVMYHIIQSVISFIVELLQTSVGQSPREGNLVEKVQERIAANYWDASWSLAACADELRIHKSTLSRKFAKEAGEPFSEALLKKRVEEAKRLLNETDLPVAEVSKSAGFTHSTYFSRRFKEKTGMTPYQFRMR</sequence>
<dbReference type="SUPFAM" id="SSF46689">
    <property type="entry name" value="Homeodomain-like"/>
    <property type="match status" value="1"/>
</dbReference>
<dbReference type="InterPro" id="IPR018060">
    <property type="entry name" value="HTH_AraC"/>
</dbReference>
<reference evidence="5 6" key="1">
    <citation type="submission" date="2019-07" db="EMBL/GenBank/DDBJ databases">
        <title>Whole genome shotgun sequence of Sporosarcina luteola NBRC 105378.</title>
        <authorList>
            <person name="Hosoyama A."/>
            <person name="Uohara A."/>
            <person name="Ohji S."/>
            <person name="Ichikawa N."/>
        </authorList>
    </citation>
    <scope>NUCLEOTIDE SEQUENCE [LARGE SCALE GENOMIC DNA]</scope>
    <source>
        <strain evidence="5 6">NBRC 105378</strain>
    </source>
</reference>
<dbReference type="GO" id="GO:0043565">
    <property type="term" value="F:sequence-specific DNA binding"/>
    <property type="evidence" value="ECO:0007669"/>
    <property type="project" value="InterPro"/>
</dbReference>
<proteinExistence type="predicted"/>
<dbReference type="EMBL" id="BJYL01000017">
    <property type="protein sequence ID" value="GEN83078.1"/>
    <property type="molecule type" value="Genomic_DNA"/>
</dbReference>
<evidence type="ECO:0000256" key="2">
    <source>
        <dbReference type="ARBA" id="ARBA00023125"/>
    </source>
</evidence>
<feature type="domain" description="HTH araC/xylS-type" evidence="4">
    <location>
        <begin position="374"/>
        <end position="473"/>
    </location>
</feature>
<dbReference type="PRINTS" id="PR00032">
    <property type="entry name" value="HTHARAC"/>
</dbReference>
<dbReference type="Pfam" id="PF12833">
    <property type="entry name" value="HTH_18"/>
    <property type="match status" value="1"/>
</dbReference>
<dbReference type="Proteomes" id="UP000321901">
    <property type="component" value="Unassembled WGS sequence"/>
</dbReference>
<accession>A0A511Z6L6</accession>
<name>A0A511Z6L6_9BACL</name>
<dbReference type="OrthoDB" id="2563880at2"/>
<evidence type="ECO:0000313" key="5">
    <source>
        <dbReference type="EMBL" id="GEN83078.1"/>
    </source>
</evidence>
<keyword evidence="1" id="KW-0805">Transcription regulation</keyword>
<keyword evidence="6" id="KW-1185">Reference proteome</keyword>
<evidence type="ECO:0000256" key="1">
    <source>
        <dbReference type="ARBA" id="ARBA00023015"/>
    </source>
</evidence>
<keyword evidence="2" id="KW-0238">DNA-binding</keyword>
<keyword evidence="3" id="KW-0804">Transcription</keyword>
<organism evidence="5 6">
    <name type="scientific">Sporosarcina luteola</name>
    <dbReference type="NCBI Taxonomy" id="582850"/>
    <lineage>
        <taxon>Bacteria</taxon>
        <taxon>Bacillati</taxon>
        <taxon>Bacillota</taxon>
        <taxon>Bacilli</taxon>
        <taxon>Bacillales</taxon>
        <taxon>Caryophanaceae</taxon>
        <taxon>Sporosarcina</taxon>
    </lineage>
</organism>
<dbReference type="GO" id="GO:0003700">
    <property type="term" value="F:DNA-binding transcription factor activity"/>
    <property type="evidence" value="ECO:0007669"/>
    <property type="project" value="InterPro"/>
</dbReference>
<evidence type="ECO:0000256" key="3">
    <source>
        <dbReference type="ARBA" id="ARBA00023163"/>
    </source>
</evidence>
<dbReference type="AlphaFoldDB" id="A0A511Z6L6"/>
<evidence type="ECO:0000313" key="6">
    <source>
        <dbReference type="Proteomes" id="UP000321901"/>
    </source>
</evidence>